<sequence length="103" mass="11759">MEKCLFPIVTFYFVENLFASRFAFLQIMRLENEFSAYKVRAHALLHKKDAELAEAKNSELLKSLEQAVKEADAEIATTLAERDKAVKALEVALEEHDKDIASR</sequence>
<reference evidence="2 3" key="1">
    <citation type="journal article" date="2014" name="Agronomy (Basel)">
        <title>A Draft Genome Sequence for Ensete ventricosum, the Drought-Tolerant Tree Against Hunger.</title>
        <authorList>
            <person name="Harrison J."/>
            <person name="Moore K.A."/>
            <person name="Paszkiewicz K."/>
            <person name="Jones T."/>
            <person name="Grant M."/>
            <person name="Ambacheew D."/>
            <person name="Muzemil S."/>
            <person name="Studholme D.J."/>
        </authorList>
    </citation>
    <scope>NUCLEOTIDE SEQUENCE [LARGE SCALE GENOMIC DNA]</scope>
</reference>
<name>A0A426Y0N2_ENSVE</name>
<dbReference type="Proteomes" id="UP000287651">
    <property type="component" value="Unassembled WGS sequence"/>
</dbReference>
<protein>
    <submittedName>
        <fullName evidence="2">Uncharacterized protein</fullName>
    </submittedName>
</protein>
<evidence type="ECO:0000256" key="1">
    <source>
        <dbReference type="SAM" id="Coils"/>
    </source>
</evidence>
<comment type="caution">
    <text evidence="2">The sequence shown here is derived from an EMBL/GenBank/DDBJ whole genome shotgun (WGS) entry which is preliminary data.</text>
</comment>
<dbReference type="EMBL" id="AMZH03015911">
    <property type="protein sequence ID" value="RRT45325.1"/>
    <property type="molecule type" value="Genomic_DNA"/>
</dbReference>
<accession>A0A426Y0N2</accession>
<feature type="coiled-coil region" evidence="1">
    <location>
        <begin position="50"/>
        <end position="81"/>
    </location>
</feature>
<dbReference type="AlphaFoldDB" id="A0A426Y0N2"/>
<gene>
    <name evidence="2" type="ORF">B296_00044791</name>
</gene>
<proteinExistence type="predicted"/>
<keyword evidence="1" id="KW-0175">Coiled coil</keyword>
<evidence type="ECO:0000313" key="2">
    <source>
        <dbReference type="EMBL" id="RRT45325.1"/>
    </source>
</evidence>
<organism evidence="2 3">
    <name type="scientific">Ensete ventricosum</name>
    <name type="common">Abyssinian banana</name>
    <name type="synonym">Musa ensete</name>
    <dbReference type="NCBI Taxonomy" id="4639"/>
    <lineage>
        <taxon>Eukaryota</taxon>
        <taxon>Viridiplantae</taxon>
        <taxon>Streptophyta</taxon>
        <taxon>Embryophyta</taxon>
        <taxon>Tracheophyta</taxon>
        <taxon>Spermatophyta</taxon>
        <taxon>Magnoliopsida</taxon>
        <taxon>Liliopsida</taxon>
        <taxon>Zingiberales</taxon>
        <taxon>Musaceae</taxon>
        <taxon>Ensete</taxon>
    </lineage>
</organism>
<evidence type="ECO:0000313" key="3">
    <source>
        <dbReference type="Proteomes" id="UP000287651"/>
    </source>
</evidence>